<keyword evidence="2" id="KW-0813">Transport</keyword>
<evidence type="ECO:0000313" key="8">
    <source>
        <dbReference type="EMBL" id="MBN2910961.1"/>
    </source>
</evidence>
<dbReference type="EMBL" id="JAFHAP010000019">
    <property type="protein sequence ID" value="MBN2910961.1"/>
    <property type="molecule type" value="Genomic_DNA"/>
</dbReference>
<evidence type="ECO:0000256" key="6">
    <source>
        <dbReference type="SAM" id="Phobius"/>
    </source>
</evidence>
<dbReference type="Gene3D" id="1.20.1250.20">
    <property type="entry name" value="MFS general substrate transporter like domains"/>
    <property type="match status" value="1"/>
</dbReference>
<accession>A0ABS2WNB0</accession>
<evidence type="ECO:0000313" key="9">
    <source>
        <dbReference type="Proteomes" id="UP001177120"/>
    </source>
</evidence>
<keyword evidence="5 6" id="KW-0472">Membrane</keyword>
<dbReference type="RefSeq" id="WP_205497361.1">
    <property type="nucleotide sequence ID" value="NZ_JAFHAP010000019.1"/>
</dbReference>
<dbReference type="Pfam" id="PF07690">
    <property type="entry name" value="MFS_1"/>
    <property type="match status" value="1"/>
</dbReference>
<organism evidence="8 9">
    <name type="scientific">Polycladomyces zharkentensis</name>
    <dbReference type="NCBI Taxonomy" id="2807616"/>
    <lineage>
        <taxon>Bacteria</taxon>
        <taxon>Bacillati</taxon>
        <taxon>Bacillota</taxon>
        <taxon>Bacilli</taxon>
        <taxon>Bacillales</taxon>
        <taxon>Thermoactinomycetaceae</taxon>
        <taxon>Polycladomyces</taxon>
    </lineage>
</organism>
<dbReference type="InterPro" id="IPR036259">
    <property type="entry name" value="MFS_trans_sf"/>
</dbReference>
<sequence length="84" mass="8572">MTALNAILTEMAPHLRGTMMSLNNSFMYVGTTVGAALGGLILERGGFAGVGLMCAVSAAIAILLVGIAVKITPVRKAAVRQGIE</sequence>
<evidence type="ECO:0000256" key="3">
    <source>
        <dbReference type="ARBA" id="ARBA00022692"/>
    </source>
</evidence>
<protein>
    <submittedName>
        <fullName evidence="8">MFS transporter</fullName>
    </submittedName>
</protein>
<evidence type="ECO:0000256" key="5">
    <source>
        <dbReference type="ARBA" id="ARBA00023136"/>
    </source>
</evidence>
<evidence type="ECO:0000256" key="1">
    <source>
        <dbReference type="ARBA" id="ARBA00004651"/>
    </source>
</evidence>
<dbReference type="InterPro" id="IPR011701">
    <property type="entry name" value="MFS"/>
</dbReference>
<evidence type="ECO:0000256" key="4">
    <source>
        <dbReference type="ARBA" id="ARBA00022989"/>
    </source>
</evidence>
<dbReference type="PROSITE" id="PS50850">
    <property type="entry name" value="MFS"/>
    <property type="match status" value="1"/>
</dbReference>
<comment type="subcellular location">
    <subcellularLocation>
        <location evidence="1">Cell membrane</location>
        <topology evidence="1">Multi-pass membrane protein</topology>
    </subcellularLocation>
</comment>
<keyword evidence="4 6" id="KW-1133">Transmembrane helix</keyword>
<feature type="transmembrane region" description="Helical" evidence="6">
    <location>
        <begin position="47"/>
        <end position="69"/>
    </location>
</feature>
<name>A0ABS2WNB0_9BACL</name>
<feature type="domain" description="Major facilitator superfamily (MFS) profile" evidence="7">
    <location>
        <begin position="1"/>
        <end position="73"/>
    </location>
</feature>
<dbReference type="SUPFAM" id="SSF103473">
    <property type="entry name" value="MFS general substrate transporter"/>
    <property type="match status" value="1"/>
</dbReference>
<evidence type="ECO:0000259" key="7">
    <source>
        <dbReference type="PROSITE" id="PS50850"/>
    </source>
</evidence>
<dbReference type="Proteomes" id="UP001177120">
    <property type="component" value="Unassembled WGS sequence"/>
</dbReference>
<gene>
    <name evidence="8" type="ORF">JQC72_15820</name>
</gene>
<evidence type="ECO:0000256" key="2">
    <source>
        <dbReference type="ARBA" id="ARBA00022448"/>
    </source>
</evidence>
<keyword evidence="9" id="KW-1185">Reference proteome</keyword>
<proteinExistence type="predicted"/>
<feature type="transmembrane region" description="Helical" evidence="6">
    <location>
        <begin position="21"/>
        <end position="41"/>
    </location>
</feature>
<dbReference type="InterPro" id="IPR020846">
    <property type="entry name" value="MFS_dom"/>
</dbReference>
<keyword evidence="3 6" id="KW-0812">Transmembrane</keyword>
<reference evidence="8" key="1">
    <citation type="journal article" date="2024" name="Int. J. Syst. Evol. Microbiol.">
        <title>Polycladomyces zharkentensis sp. nov., a novel thermophilic cellulose- and starch-degrading member of the Bacillota from a geothermal aquifer in Kazakhstan.</title>
        <authorList>
            <person name="Mashzhan A."/>
            <person name="Kistaubayeva A."/>
            <person name="Javier-Lopez R."/>
            <person name="Bissenova U."/>
            <person name="Bissenbay A."/>
            <person name="Birkeland N.K."/>
        </authorList>
    </citation>
    <scope>NUCLEOTIDE SEQUENCE</scope>
    <source>
        <strain evidence="8">ZKZ2T</strain>
    </source>
</reference>
<comment type="caution">
    <text evidence="8">The sequence shown here is derived from an EMBL/GenBank/DDBJ whole genome shotgun (WGS) entry which is preliminary data.</text>
</comment>